<reference evidence="1 2" key="1">
    <citation type="submission" date="2018-03" db="EMBL/GenBank/DDBJ databases">
        <title>Whole genome sequencing of Histamine producing bacteria.</title>
        <authorList>
            <person name="Butler K."/>
        </authorList>
    </citation>
    <scope>NUCLEOTIDE SEQUENCE [LARGE SCALE GENOMIC DNA]</scope>
    <source>
        <strain evidence="1 2">BT-6</strain>
    </source>
</reference>
<dbReference type="Pfam" id="PF20304">
    <property type="entry name" value="Sp-CxC"/>
    <property type="match status" value="1"/>
</dbReference>
<accession>A0ABD6X348</accession>
<evidence type="ECO:0000313" key="1">
    <source>
        <dbReference type="EMBL" id="PSU16715.1"/>
    </source>
</evidence>
<dbReference type="GeneID" id="93396884"/>
<proteinExistence type="predicted"/>
<dbReference type="Proteomes" id="UP000241404">
    <property type="component" value="Unassembled WGS sequence"/>
</dbReference>
<organism evidence="1 2">
    <name type="scientific">Photobacterium damselae</name>
    <dbReference type="NCBI Taxonomy" id="38293"/>
    <lineage>
        <taxon>Bacteria</taxon>
        <taxon>Pseudomonadati</taxon>
        <taxon>Pseudomonadota</taxon>
        <taxon>Gammaproteobacteria</taxon>
        <taxon>Vibrionales</taxon>
        <taxon>Vibrionaceae</taxon>
        <taxon>Photobacterium</taxon>
    </lineage>
</organism>
<name>A0ABD6X348_PHODM</name>
<dbReference type="EMBL" id="PYMM01000006">
    <property type="protein sequence ID" value="PSU16715.1"/>
    <property type="molecule type" value="Genomic_DNA"/>
</dbReference>
<gene>
    <name evidence="1" type="ORF">CTM90_11590</name>
</gene>
<dbReference type="AlphaFoldDB" id="A0ABD6X348"/>
<dbReference type="RefSeq" id="WP_065172220.1">
    <property type="nucleotide sequence ID" value="NZ_LZFH01000045.1"/>
</dbReference>
<dbReference type="InterPro" id="IPR046889">
    <property type="entry name" value="Sp-CxC"/>
</dbReference>
<evidence type="ECO:0000313" key="2">
    <source>
        <dbReference type="Proteomes" id="UP000241404"/>
    </source>
</evidence>
<protein>
    <submittedName>
        <fullName evidence="1">Uncharacterized protein</fullName>
    </submittedName>
</protein>
<sequence>MSLAAFKALLKQIDIETEEAHNNYSERSAVHCAALQIMQFEKDLYYGEAVNGKHLKKIQSIIEIHLEDIINETTKNKN</sequence>
<comment type="caution">
    <text evidence="1">The sequence shown here is derived from an EMBL/GenBank/DDBJ whole genome shotgun (WGS) entry which is preliminary data.</text>
</comment>